<dbReference type="EMBL" id="MN739968">
    <property type="protein sequence ID" value="QHT80398.1"/>
    <property type="molecule type" value="Genomic_DNA"/>
</dbReference>
<accession>A0A6C0HID6</accession>
<sequence>MRYFMSFNDFINIFLCFVEFDHEPFLKFQICIRISVKLMFY</sequence>
<evidence type="ECO:0000313" key="1">
    <source>
        <dbReference type="EMBL" id="QHT80398.1"/>
    </source>
</evidence>
<protein>
    <submittedName>
        <fullName evidence="1">Uncharacterized protein</fullName>
    </submittedName>
</protein>
<organism evidence="1">
    <name type="scientific">viral metagenome</name>
    <dbReference type="NCBI Taxonomy" id="1070528"/>
    <lineage>
        <taxon>unclassified sequences</taxon>
        <taxon>metagenomes</taxon>
        <taxon>organismal metagenomes</taxon>
    </lineage>
</organism>
<reference evidence="1" key="1">
    <citation type="journal article" date="2020" name="Nature">
        <title>Giant virus diversity and host interactions through global metagenomics.</title>
        <authorList>
            <person name="Schulz F."/>
            <person name="Roux S."/>
            <person name="Paez-Espino D."/>
            <person name="Jungbluth S."/>
            <person name="Walsh D.A."/>
            <person name="Denef V.J."/>
            <person name="McMahon K.D."/>
            <person name="Konstantinidis K.T."/>
            <person name="Eloe-Fadrosh E.A."/>
            <person name="Kyrpides N.C."/>
            <person name="Woyke T."/>
        </authorList>
    </citation>
    <scope>NUCLEOTIDE SEQUENCE</scope>
    <source>
        <strain evidence="1">GVMAG-M-3300023184-120</strain>
    </source>
</reference>
<name>A0A6C0HID6_9ZZZZ</name>
<dbReference type="AlphaFoldDB" id="A0A6C0HID6"/>
<proteinExistence type="predicted"/>